<dbReference type="eggNOG" id="KOG3021">
    <property type="taxonomic scope" value="Eukaryota"/>
</dbReference>
<dbReference type="GO" id="GO:0102193">
    <property type="term" value="F:protein-ribulosamine 3-kinase activity"/>
    <property type="evidence" value="ECO:0007669"/>
    <property type="project" value="UniProtKB-EC"/>
</dbReference>
<proteinExistence type="inferred from homology"/>
<organism evidence="5">
    <name type="scientific">Grosmannia clavigera (strain kw1407 / UAMH 11150)</name>
    <name type="common">Blue stain fungus</name>
    <name type="synonym">Graphiocladiella clavigera</name>
    <dbReference type="NCBI Taxonomy" id="655863"/>
    <lineage>
        <taxon>Eukaryota</taxon>
        <taxon>Fungi</taxon>
        <taxon>Dikarya</taxon>
        <taxon>Ascomycota</taxon>
        <taxon>Pezizomycotina</taxon>
        <taxon>Sordariomycetes</taxon>
        <taxon>Sordariomycetidae</taxon>
        <taxon>Ophiostomatales</taxon>
        <taxon>Ophiostomataceae</taxon>
        <taxon>Leptographium</taxon>
    </lineage>
</organism>
<keyword evidence="5" id="KW-1185">Reference proteome</keyword>
<dbReference type="PANTHER" id="PTHR12149:SF8">
    <property type="entry name" value="PROTEIN-RIBULOSAMINE 3-KINASE"/>
    <property type="match status" value="1"/>
</dbReference>
<keyword evidence="3" id="KW-0418">Kinase</keyword>
<dbReference type="PANTHER" id="PTHR12149">
    <property type="entry name" value="FRUCTOSAMINE 3 KINASE-RELATED PROTEIN"/>
    <property type="match status" value="1"/>
</dbReference>
<dbReference type="HOGENOM" id="CLU_036517_0_3_1"/>
<dbReference type="STRING" id="655863.F0XD32"/>
<dbReference type="GO" id="GO:0016301">
    <property type="term" value="F:kinase activity"/>
    <property type="evidence" value="ECO:0007669"/>
    <property type="project" value="UniProtKB-UniRule"/>
</dbReference>
<dbReference type="SUPFAM" id="SSF56112">
    <property type="entry name" value="Protein kinase-like (PK-like)"/>
    <property type="match status" value="1"/>
</dbReference>
<reference evidence="4 5" key="1">
    <citation type="journal article" date="2011" name="Proc. Natl. Acad. Sci. U.S.A.">
        <title>Genome and transcriptome analyses of the mountain pine beetle-fungal symbiont Grosmannia clavigera, a lodgepole pine pathogen.</title>
        <authorList>
            <person name="DiGuistini S."/>
            <person name="Wang Y."/>
            <person name="Liao N.Y."/>
            <person name="Taylor G."/>
            <person name="Tanguay P."/>
            <person name="Feau N."/>
            <person name="Henrissat B."/>
            <person name="Chan S.K."/>
            <person name="Hesse-Orce U."/>
            <person name="Alamouti S.M."/>
            <person name="Tsui C.K.M."/>
            <person name="Docking R.T."/>
            <person name="Levasseur A."/>
            <person name="Haridas S."/>
            <person name="Robertson G."/>
            <person name="Birol I."/>
            <person name="Holt R.A."/>
            <person name="Marra M.A."/>
            <person name="Hamelin R.C."/>
            <person name="Hirst M."/>
            <person name="Jones S.J.M."/>
            <person name="Bohlmann J."/>
            <person name="Breuil C."/>
        </authorList>
    </citation>
    <scope>NUCLEOTIDE SEQUENCE [LARGE SCALE GENOMIC DNA]</scope>
    <source>
        <strain evidence="5">kw1407 / UAMH 11150</strain>
    </source>
</reference>
<dbReference type="Pfam" id="PF03881">
    <property type="entry name" value="Fructosamin_kin"/>
    <property type="match status" value="1"/>
</dbReference>
<sequence length="334" mass="36267">MVGADPAIVTALGLDPTMTTAHAHGGSGFSSTFRVTGHQVGTAKDVQYFIKTGTGPEAAVMFRGEFASLNAIADSVPLFCPRAHAHGPLQDRTSGYFLATEYLDLGRSSAGAGSGRSFASKLAEMHLKEATVQGPNGERFGFPVPTCCGATEQDNSWASSWADFYAECRLRHVLRVGLRNNGPDTGLAEAVERTATVVVPRLLRDSHLQRSMQRGGGDIAAVVVHGDLWDGNHGWGRIVRPDGSSDSEEVVYDPACVYGHSEYELGIMRMFGGFGRDFWSEYGQLVPKDEPVGEWEDRLQLYELYHHLNHFALFGGGYRSGAMSIMQKVLTKYG</sequence>
<dbReference type="InterPro" id="IPR016477">
    <property type="entry name" value="Fructo-/Ketosamine-3-kinase"/>
</dbReference>
<name>F0XD32_GROCL</name>
<dbReference type="OrthoDB" id="5772781at2759"/>
<comment type="catalytic activity">
    <reaction evidence="2">
        <text>N(6)-D-ribulosyl-L-lysyl-[protein] + ATP = N(6)-(3-O-phospho-D-ribulosyl)-L-lysyl-[protein] + ADP + H(+)</text>
        <dbReference type="Rhea" id="RHEA:48432"/>
        <dbReference type="Rhea" id="RHEA-COMP:12103"/>
        <dbReference type="Rhea" id="RHEA-COMP:12104"/>
        <dbReference type="ChEBI" id="CHEBI:15378"/>
        <dbReference type="ChEBI" id="CHEBI:30616"/>
        <dbReference type="ChEBI" id="CHEBI:90418"/>
        <dbReference type="ChEBI" id="CHEBI:90420"/>
        <dbReference type="ChEBI" id="CHEBI:456216"/>
        <dbReference type="EC" id="2.7.1.172"/>
    </reaction>
    <physiologicalReaction direction="left-to-right" evidence="2">
        <dbReference type="Rhea" id="RHEA:48433"/>
    </physiologicalReaction>
</comment>
<dbReference type="EC" id="2.7.1.172" evidence="1"/>
<evidence type="ECO:0000313" key="5">
    <source>
        <dbReference type="Proteomes" id="UP000007796"/>
    </source>
</evidence>
<dbReference type="FunFam" id="3.90.1200.10:FF:000018">
    <property type="entry name" value="Fructosamine-3-kinase, putative"/>
    <property type="match status" value="1"/>
</dbReference>
<comment type="similarity">
    <text evidence="3">Belongs to the fructosamine kinase family.</text>
</comment>
<evidence type="ECO:0000313" key="4">
    <source>
        <dbReference type="EMBL" id="EFX04593.1"/>
    </source>
</evidence>
<evidence type="ECO:0000256" key="2">
    <source>
        <dbReference type="ARBA" id="ARBA00048655"/>
    </source>
</evidence>
<dbReference type="PIRSF" id="PIRSF006221">
    <property type="entry name" value="Ketosamine-3-kinase"/>
    <property type="match status" value="1"/>
</dbReference>
<protein>
    <recommendedName>
        <fullName evidence="1">protein-ribulosamine 3-kinase</fullName>
        <ecNumber evidence="1">2.7.1.172</ecNumber>
    </recommendedName>
</protein>
<accession>F0XD32</accession>
<dbReference type="Gene3D" id="3.90.1200.10">
    <property type="match status" value="1"/>
</dbReference>
<dbReference type="EMBL" id="GL629765">
    <property type="protein sequence ID" value="EFX04593.1"/>
    <property type="molecule type" value="Genomic_DNA"/>
</dbReference>
<dbReference type="AlphaFoldDB" id="F0XD32"/>
<dbReference type="InterPro" id="IPR011009">
    <property type="entry name" value="Kinase-like_dom_sf"/>
</dbReference>
<evidence type="ECO:0000256" key="1">
    <source>
        <dbReference type="ARBA" id="ARBA00011961"/>
    </source>
</evidence>
<dbReference type="Proteomes" id="UP000007796">
    <property type="component" value="Unassembled WGS sequence"/>
</dbReference>
<dbReference type="GeneID" id="25974409"/>
<evidence type="ECO:0000256" key="3">
    <source>
        <dbReference type="PIRNR" id="PIRNR006221"/>
    </source>
</evidence>
<gene>
    <name evidence="4" type="ORF">CMQ_1521</name>
</gene>
<keyword evidence="3 4" id="KW-0808">Transferase</keyword>
<dbReference type="InParanoid" id="F0XD32"/>
<dbReference type="RefSeq" id="XP_014174075.1">
    <property type="nucleotide sequence ID" value="XM_014318600.1"/>
</dbReference>